<evidence type="ECO:0000259" key="12">
    <source>
        <dbReference type="Pfam" id="PF02225"/>
    </source>
</evidence>
<keyword evidence="5 8" id="KW-0378">Hydrolase</keyword>
<dbReference type="Pfam" id="PF06280">
    <property type="entry name" value="fn3_5"/>
    <property type="match status" value="1"/>
</dbReference>
<feature type="domain" description="Peptidase S8/S53" evidence="11">
    <location>
        <begin position="145"/>
        <end position="542"/>
    </location>
</feature>
<dbReference type="InterPro" id="IPR034187">
    <property type="entry name" value="Peptidases_S8_5"/>
</dbReference>
<feature type="active site" description="Charge relay system" evidence="7 8">
    <location>
        <position position="154"/>
    </location>
</feature>
<gene>
    <name evidence="14" type="ORF">UCRPA7_3708</name>
</gene>
<dbReference type="Gene3D" id="3.50.30.30">
    <property type="match status" value="1"/>
</dbReference>
<dbReference type="GO" id="GO:0016020">
    <property type="term" value="C:membrane"/>
    <property type="evidence" value="ECO:0007669"/>
    <property type="project" value="InterPro"/>
</dbReference>
<dbReference type="HOGENOM" id="CLU_003559_2_1_1"/>
<feature type="domain" description="PA" evidence="12">
    <location>
        <begin position="368"/>
        <end position="428"/>
    </location>
</feature>
<dbReference type="InterPro" id="IPR023827">
    <property type="entry name" value="Peptidase_S8_Asp-AS"/>
</dbReference>
<dbReference type="InterPro" id="IPR010435">
    <property type="entry name" value="C5a/SBT2-like_Fn3"/>
</dbReference>
<dbReference type="Proteomes" id="UP000014074">
    <property type="component" value="Unassembled WGS sequence"/>
</dbReference>
<dbReference type="PROSITE" id="PS51892">
    <property type="entry name" value="SUBTILASE"/>
    <property type="match status" value="1"/>
</dbReference>
<evidence type="ECO:0000256" key="8">
    <source>
        <dbReference type="PROSITE-ProRule" id="PRU01240"/>
    </source>
</evidence>
<dbReference type="InterPro" id="IPR022398">
    <property type="entry name" value="Peptidase_S8_His-AS"/>
</dbReference>
<feature type="chain" id="PRO_5004452786" evidence="10">
    <location>
        <begin position="21"/>
        <end position="878"/>
    </location>
</feature>
<dbReference type="InterPro" id="IPR050131">
    <property type="entry name" value="Peptidase_S8_subtilisin-like"/>
</dbReference>
<keyword evidence="2" id="KW-0134">Cell wall</keyword>
<evidence type="ECO:0000259" key="13">
    <source>
        <dbReference type="Pfam" id="PF06280"/>
    </source>
</evidence>
<dbReference type="InterPro" id="IPR003137">
    <property type="entry name" value="PA_domain"/>
</dbReference>
<evidence type="ECO:0000256" key="9">
    <source>
        <dbReference type="RuleBase" id="RU003355"/>
    </source>
</evidence>
<dbReference type="InterPro" id="IPR015500">
    <property type="entry name" value="Peptidase_S8_subtilisin-rel"/>
</dbReference>
<evidence type="ECO:0000256" key="6">
    <source>
        <dbReference type="ARBA" id="ARBA00022825"/>
    </source>
</evidence>
<evidence type="ECO:0000256" key="10">
    <source>
        <dbReference type="SAM" id="SignalP"/>
    </source>
</evidence>
<dbReference type="SUPFAM" id="SSF52743">
    <property type="entry name" value="Subtilisin-like"/>
    <property type="match status" value="1"/>
</dbReference>
<dbReference type="PROSITE" id="PS00138">
    <property type="entry name" value="SUBTILASE_SER"/>
    <property type="match status" value="1"/>
</dbReference>
<feature type="active site" description="Charge relay system" evidence="7 8">
    <location>
        <position position="525"/>
    </location>
</feature>
<dbReference type="PROSITE" id="PS00137">
    <property type="entry name" value="SUBTILASE_HIS"/>
    <property type="match status" value="1"/>
</dbReference>
<evidence type="ECO:0000256" key="2">
    <source>
        <dbReference type="ARBA" id="ARBA00022512"/>
    </source>
</evidence>
<dbReference type="Pfam" id="PF00082">
    <property type="entry name" value="Peptidase_S8"/>
    <property type="match status" value="1"/>
</dbReference>
<dbReference type="GeneID" id="19324082"/>
<feature type="domain" description="C5a peptidase/Subtilisin-like protease SBT2-like Fn3-like" evidence="13">
    <location>
        <begin position="612"/>
        <end position="739"/>
    </location>
</feature>
<evidence type="ECO:0000313" key="14">
    <source>
        <dbReference type="EMBL" id="EOO00744.1"/>
    </source>
</evidence>
<keyword evidence="3 8" id="KW-0645">Protease</keyword>
<evidence type="ECO:0000256" key="1">
    <source>
        <dbReference type="ARBA" id="ARBA00011073"/>
    </source>
</evidence>
<dbReference type="CDD" id="cd07489">
    <property type="entry name" value="Peptidases_S8_5"/>
    <property type="match status" value="1"/>
</dbReference>
<dbReference type="PRINTS" id="PR00723">
    <property type="entry name" value="SUBTILISIN"/>
</dbReference>
<keyword evidence="6 8" id="KW-0720">Serine protease</keyword>
<dbReference type="OrthoDB" id="10256524at2759"/>
<organism evidence="14 15">
    <name type="scientific">Phaeoacremonium minimum (strain UCR-PA7)</name>
    <name type="common">Esca disease fungus</name>
    <name type="synonym">Togninia minima</name>
    <dbReference type="NCBI Taxonomy" id="1286976"/>
    <lineage>
        <taxon>Eukaryota</taxon>
        <taxon>Fungi</taxon>
        <taxon>Dikarya</taxon>
        <taxon>Ascomycota</taxon>
        <taxon>Pezizomycotina</taxon>
        <taxon>Sordariomycetes</taxon>
        <taxon>Sordariomycetidae</taxon>
        <taxon>Togniniales</taxon>
        <taxon>Togniniaceae</taxon>
        <taxon>Phaeoacremonium</taxon>
    </lineage>
</organism>
<keyword evidence="2" id="KW-0964">Secreted</keyword>
<dbReference type="eggNOG" id="KOG4266">
    <property type="taxonomic scope" value="Eukaryota"/>
</dbReference>
<evidence type="ECO:0000256" key="4">
    <source>
        <dbReference type="ARBA" id="ARBA00022729"/>
    </source>
</evidence>
<name>R8BN27_PHAM7</name>
<comment type="similarity">
    <text evidence="1 8 9">Belongs to the peptidase S8 family.</text>
</comment>
<dbReference type="Pfam" id="PF02225">
    <property type="entry name" value="PA"/>
    <property type="match status" value="1"/>
</dbReference>
<evidence type="ECO:0000259" key="11">
    <source>
        <dbReference type="Pfam" id="PF00082"/>
    </source>
</evidence>
<dbReference type="AlphaFoldDB" id="R8BN27"/>
<protein>
    <submittedName>
        <fullName evidence="14">Putative minor extracellular protease vpr protein</fullName>
    </submittedName>
</protein>
<dbReference type="InterPro" id="IPR013783">
    <property type="entry name" value="Ig-like_fold"/>
</dbReference>
<dbReference type="Gene3D" id="2.60.40.10">
    <property type="entry name" value="Immunoglobulins"/>
    <property type="match status" value="1"/>
</dbReference>
<accession>R8BN27</accession>
<evidence type="ECO:0000256" key="7">
    <source>
        <dbReference type="PIRSR" id="PIRSR615500-1"/>
    </source>
</evidence>
<evidence type="ECO:0000256" key="5">
    <source>
        <dbReference type="ARBA" id="ARBA00022801"/>
    </source>
</evidence>
<keyword evidence="4 10" id="KW-0732">Signal</keyword>
<sequence>MRFSAVALVISLVNASVTEGGNYAVSEASSENDTKDQSRLIPGSYIIEFAPGSAQRRDGIGATEGITVVKTFDSIVFSGASIETNRYNQDSLQSLPNVIRVWPNLVAQLLPTETTSSVAGSVSDQGYSTHNATGVAKLHAQGIFGKGAKVGIVDTGVWYTHPDLGGGFGPGFKVAGGYDFAGNGLWPYSGEKEPDDDPLDQTGHGTHVAGIVAGKGSGWSGVAPEASLYSYKIFTQDSFTDTATILEAFLRAFDDGVDIITASVGSNYGWSTDVWAEIASRFVEEGVFVTVASGNVGTIGPFVSSRGATGKNVIAVASVDSQTFPGFPFNAKFTGDQGIADETARYGYIPSIDPFPATLVDVPIVPFSLDTNASADACAPLEEGSRNFTGQVVLVRRGVATQCDFDTQQNNLAPLGGTMVLIYNNDQPLRYPLVGYTNSTVALISAYSGTQIVEAVKAGRNVTADFSVDAGQPVGLAYSLGGDPNYFTNIGPLYDLQIKPDIAAPGGKIYSTWLDNSYAIESGTSMATPYVAGVAALYVGVYGGRGTHPSANAWAKDLGKRIISSGIGLPWADGLTEKDYGHSASVAQIGNGLIDASKVLLYKTTIDFEKFALNDTHHFSRYHDIKITNNGEDATTYNFSVQDAVGAEVLGWYAADQVLLNSAPRTKRIREFFDMVPQTLVPDIKFPKPFTLEPGQSKTVTVSFGNPETLGWNSTGLPLYSGRITVSSSNQEYLSVPYLDAQDFPKIISKPIYGTAEVRFDVFEADWKEREWKYPPVPGQNGYIGPVASWVGSGLVSRINTDYYDPNDTFTYPIYYINRNGAYEQDQHWWFGKLGNGSQIAVGNYTLRFALLKPFGNPTHSDNWEILKLPQISVLGQY</sequence>
<dbReference type="PANTHER" id="PTHR43806:SF66">
    <property type="entry name" value="SERIN ENDOPEPTIDASE"/>
    <property type="match status" value="1"/>
</dbReference>
<dbReference type="InterPro" id="IPR036852">
    <property type="entry name" value="Peptidase_S8/S53_dom_sf"/>
</dbReference>
<dbReference type="GO" id="GO:0004252">
    <property type="term" value="F:serine-type endopeptidase activity"/>
    <property type="evidence" value="ECO:0007669"/>
    <property type="project" value="UniProtKB-UniRule"/>
</dbReference>
<reference evidence="15" key="1">
    <citation type="journal article" date="2013" name="Genome Announc.">
        <title>Draft genome sequence of the ascomycete Phaeoacremonium aleophilum strain UCR-PA7, a causal agent of the esca disease complex in grapevines.</title>
        <authorList>
            <person name="Blanco-Ulate B."/>
            <person name="Rolshausen P."/>
            <person name="Cantu D."/>
        </authorList>
    </citation>
    <scope>NUCLEOTIDE SEQUENCE [LARGE SCALE GENOMIC DNA]</scope>
    <source>
        <strain evidence="15">UCR-PA7</strain>
    </source>
</reference>
<dbReference type="PROSITE" id="PS00136">
    <property type="entry name" value="SUBTILASE_ASP"/>
    <property type="match status" value="1"/>
</dbReference>
<dbReference type="KEGG" id="tmn:UCRPA7_3708"/>
<dbReference type="InterPro" id="IPR023828">
    <property type="entry name" value="Peptidase_S8_Ser-AS"/>
</dbReference>
<proteinExistence type="inferred from homology"/>
<dbReference type="GO" id="GO:0006508">
    <property type="term" value="P:proteolysis"/>
    <property type="evidence" value="ECO:0007669"/>
    <property type="project" value="UniProtKB-KW"/>
</dbReference>
<dbReference type="Gene3D" id="3.40.50.200">
    <property type="entry name" value="Peptidase S8/S53 domain"/>
    <property type="match status" value="1"/>
</dbReference>
<keyword evidence="15" id="KW-1185">Reference proteome</keyword>
<dbReference type="EMBL" id="KB933061">
    <property type="protein sequence ID" value="EOO00744.1"/>
    <property type="molecule type" value="Genomic_DNA"/>
</dbReference>
<dbReference type="RefSeq" id="XP_007914444.1">
    <property type="nucleotide sequence ID" value="XM_007916253.1"/>
</dbReference>
<dbReference type="InterPro" id="IPR000209">
    <property type="entry name" value="Peptidase_S8/S53_dom"/>
</dbReference>
<dbReference type="PANTHER" id="PTHR43806">
    <property type="entry name" value="PEPTIDASE S8"/>
    <property type="match status" value="1"/>
</dbReference>
<evidence type="ECO:0000256" key="3">
    <source>
        <dbReference type="ARBA" id="ARBA00022670"/>
    </source>
</evidence>
<feature type="active site" description="Charge relay system" evidence="7 8">
    <location>
        <position position="204"/>
    </location>
</feature>
<evidence type="ECO:0000313" key="15">
    <source>
        <dbReference type="Proteomes" id="UP000014074"/>
    </source>
</evidence>
<feature type="signal peptide" evidence="10">
    <location>
        <begin position="1"/>
        <end position="20"/>
    </location>
</feature>